<keyword evidence="2" id="KW-1185">Reference proteome</keyword>
<accession>A0ABX2FTD7</accession>
<protein>
    <submittedName>
        <fullName evidence="1">Uncharacterized protein</fullName>
    </submittedName>
</protein>
<dbReference type="Proteomes" id="UP000779507">
    <property type="component" value="Unassembled WGS sequence"/>
</dbReference>
<dbReference type="EMBL" id="JABSNP010000010">
    <property type="protein sequence ID" value="NRT19655.1"/>
    <property type="molecule type" value="Genomic_DNA"/>
</dbReference>
<name>A0ABX2FTD7_9BACT</name>
<comment type="caution">
    <text evidence="1">The sequence shown here is derived from an EMBL/GenBank/DDBJ whole genome shotgun (WGS) entry which is preliminary data.</text>
</comment>
<evidence type="ECO:0000313" key="1">
    <source>
        <dbReference type="EMBL" id="NRT19655.1"/>
    </source>
</evidence>
<sequence>MFIAMMLFRKLLKFPTLFLLLVASSWVSSVGAQTYYLHSFDGASVQVRVMPRPSVNALAIICSLDTVFLYDCWALDQVKAVGQRFLQVAYAVRAGSNEGLGNTVLFCVDKGKLQQALKARTFRSYDVRNLTHVLGNPDEYELFEARLFLLGTNANNYQVKFIIHDESRSQSAPATNHTTAKQLITGFDPARQIFSSAQKKIAGPFYVTDPKTKQIIKLSTKEKVPFIALDNTPYCFIKGKWYEEASTGKQQK</sequence>
<evidence type="ECO:0000313" key="2">
    <source>
        <dbReference type="Proteomes" id="UP000779507"/>
    </source>
</evidence>
<reference evidence="1 2" key="1">
    <citation type="submission" date="2020-05" db="EMBL/GenBank/DDBJ databases">
        <title>Genomic Encyclopedia of Type Strains, Phase IV (KMG-V): Genome sequencing to study the core and pangenomes of soil and plant-associated prokaryotes.</title>
        <authorList>
            <person name="Whitman W."/>
        </authorList>
    </citation>
    <scope>NUCLEOTIDE SEQUENCE [LARGE SCALE GENOMIC DNA]</scope>
    <source>
        <strain evidence="1 2">9A</strain>
    </source>
</reference>
<organism evidence="1 2">
    <name type="scientific">Hymenobacter caeli</name>
    <dbReference type="NCBI Taxonomy" id="2735894"/>
    <lineage>
        <taxon>Bacteria</taxon>
        <taxon>Pseudomonadati</taxon>
        <taxon>Bacteroidota</taxon>
        <taxon>Cytophagia</taxon>
        <taxon>Cytophagales</taxon>
        <taxon>Hymenobacteraceae</taxon>
        <taxon>Hymenobacter</taxon>
    </lineage>
</organism>
<dbReference type="RefSeq" id="WP_173810368.1">
    <property type="nucleotide sequence ID" value="NZ_JABSNP010000010.1"/>
</dbReference>
<gene>
    <name evidence="1" type="ORF">HNP98_002487</name>
</gene>
<proteinExistence type="predicted"/>